<dbReference type="Pfam" id="PF10551">
    <property type="entry name" value="MULE"/>
    <property type="match status" value="1"/>
</dbReference>
<dbReference type="AlphaFoldDB" id="A0AAE1HMC4"/>
<evidence type="ECO:0000259" key="1">
    <source>
        <dbReference type="Pfam" id="PF10551"/>
    </source>
</evidence>
<accession>A0AAE1HMC4</accession>
<dbReference type="InterPro" id="IPR018289">
    <property type="entry name" value="MULE_transposase_dom"/>
</dbReference>
<reference evidence="2" key="1">
    <citation type="submission" date="2021-07" db="EMBL/GenBank/DDBJ databases">
        <authorList>
            <person name="Catto M.A."/>
            <person name="Jacobson A."/>
            <person name="Kennedy G."/>
            <person name="Labadie P."/>
            <person name="Hunt B.G."/>
            <person name="Srinivasan R."/>
        </authorList>
    </citation>
    <scope>NUCLEOTIDE SEQUENCE</scope>
    <source>
        <strain evidence="2">PL_HMW_Pooled</strain>
        <tissue evidence="2">Head</tissue>
    </source>
</reference>
<feature type="domain" description="MULE transposase" evidence="1">
    <location>
        <begin position="150"/>
        <end position="221"/>
    </location>
</feature>
<organism evidence="2 3">
    <name type="scientific">Frankliniella fusca</name>
    <dbReference type="NCBI Taxonomy" id="407009"/>
    <lineage>
        <taxon>Eukaryota</taxon>
        <taxon>Metazoa</taxon>
        <taxon>Ecdysozoa</taxon>
        <taxon>Arthropoda</taxon>
        <taxon>Hexapoda</taxon>
        <taxon>Insecta</taxon>
        <taxon>Pterygota</taxon>
        <taxon>Neoptera</taxon>
        <taxon>Paraneoptera</taxon>
        <taxon>Thysanoptera</taxon>
        <taxon>Terebrantia</taxon>
        <taxon>Thripoidea</taxon>
        <taxon>Thripidae</taxon>
        <taxon>Frankliniella</taxon>
    </lineage>
</organism>
<keyword evidence="3" id="KW-1185">Reference proteome</keyword>
<gene>
    <name evidence="2" type="ORF">KUF71_002309</name>
</gene>
<evidence type="ECO:0000313" key="2">
    <source>
        <dbReference type="EMBL" id="KAK3923979.1"/>
    </source>
</evidence>
<evidence type="ECO:0000313" key="3">
    <source>
        <dbReference type="Proteomes" id="UP001219518"/>
    </source>
</evidence>
<reference evidence="2" key="2">
    <citation type="journal article" date="2023" name="BMC Genomics">
        <title>Pest status, molecular evolution, and epigenetic factors derived from the genome assembly of Frankliniella fusca, a thysanopteran phytovirus vector.</title>
        <authorList>
            <person name="Catto M.A."/>
            <person name="Labadie P.E."/>
            <person name="Jacobson A.L."/>
            <person name="Kennedy G.G."/>
            <person name="Srinivasan R."/>
            <person name="Hunt B.G."/>
        </authorList>
    </citation>
    <scope>NUCLEOTIDE SEQUENCE</scope>
    <source>
        <strain evidence="2">PL_HMW_Pooled</strain>
    </source>
</reference>
<proteinExistence type="predicted"/>
<protein>
    <submittedName>
        <fullName evidence="2">Protein stu1</fullName>
    </submittedName>
</protein>
<name>A0AAE1HMC4_9NEOP</name>
<dbReference type="EMBL" id="JAHWGI010001161">
    <property type="protein sequence ID" value="KAK3923979.1"/>
    <property type="molecule type" value="Genomic_DNA"/>
</dbReference>
<sequence length="411" mass="46859">MHFLRQRFRYQVLSRCRNGDFSALRLIYNEERGKLQPHITRAICASLPFVTLRPAMARARLQNLPRIPRTLSALADMLSSEEHKGLAQTLDKLDSIYAGSGGSEQQGTSFVILASKRMLAQLRRCQVAFSDATFCTPAGLECRQVWNIVKLRNHRIIPMVRVLMQTKSQRTYELVIDKLKELCPGFNPLEIMCDFEPAQEQAWNVHFPNAQVHGCLFHSCKAISGKAKKLRLKRLIEQNHSANSVVRSMTGLAFLPSNLIKGGLRKLARRAAQENVWPQLRGLFTYFRNYWLRRTDILSVYNCPDRTNNACESDNRTLRNAIKFKHPNIFCFLKGVLELEDDSTQDVVVMNGGLKASRLRRASVLGNDAKVVNLTRDLREGHISCTDFLRRVSRTVQVPFNRGLGLDDDFA</sequence>
<comment type="caution">
    <text evidence="2">The sequence shown here is derived from an EMBL/GenBank/DDBJ whole genome shotgun (WGS) entry which is preliminary data.</text>
</comment>
<dbReference type="Proteomes" id="UP001219518">
    <property type="component" value="Unassembled WGS sequence"/>
</dbReference>